<organism evidence="2 3">
    <name type="scientific">Algoriphagus aquimarinus</name>
    <dbReference type="NCBI Taxonomy" id="237018"/>
    <lineage>
        <taxon>Bacteria</taxon>
        <taxon>Pseudomonadati</taxon>
        <taxon>Bacteroidota</taxon>
        <taxon>Cytophagia</taxon>
        <taxon>Cytophagales</taxon>
        <taxon>Cyclobacteriaceae</taxon>
        <taxon>Algoriphagus</taxon>
    </lineage>
</organism>
<gene>
    <name evidence="2" type="ORF">SAMN04489723_11983</name>
</gene>
<dbReference type="AlphaFoldDB" id="A0A1I1C051"/>
<dbReference type="Gene3D" id="1.10.10.60">
    <property type="entry name" value="Homeodomain-like"/>
    <property type="match status" value="1"/>
</dbReference>
<reference evidence="2 3" key="1">
    <citation type="submission" date="2016-10" db="EMBL/GenBank/DDBJ databases">
        <authorList>
            <person name="de Groot N.N."/>
        </authorList>
    </citation>
    <scope>NUCLEOTIDE SEQUENCE [LARGE SCALE GENOMIC DNA]</scope>
    <source>
        <strain evidence="2 3">DSM 23399</strain>
    </source>
</reference>
<dbReference type="EMBL" id="FOKK01000019">
    <property type="protein sequence ID" value="SFB55346.1"/>
    <property type="molecule type" value="Genomic_DNA"/>
</dbReference>
<dbReference type="InterPro" id="IPR009057">
    <property type="entry name" value="Homeodomain-like_sf"/>
</dbReference>
<evidence type="ECO:0000256" key="1">
    <source>
        <dbReference type="SAM" id="Coils"/>
    </source>
</evidence>
<sequence length="115" mass="13271">MGRIYYDQSVKDEAINRFLNGESSPKIALDMGINSPDLIRKWVQSWRKEHNISSKGYRKPNIADDVDEIQRLRSLNQRVEEERDLVLKTLSLVMTGEIKGWNELLSRLAPSNDGI</sequence>
<protein>
    <submittedName>
        <fullName evidence="2">Transposase and inactivated derivatives</fullName>
    </submittedName>
</protein>
<evidence type="ECO:0000313" key="3">
    <source>
        <dbReference type="Proteomes" id="UP000198790"/>
    </source>
</evidence>
<evidence type="ECO:0000313" key="2">
    <source>
        <dbReference type="EMBL" id="SFB55346.1"/>
    </source>
</evidence>
<dbReference type="Proteomes" id="UP000198790">
    <property type="component" value="Unassembled WGS sequence"/>
</dbReference>
<keyword evidence="1" id="KW-0175">Coiled coil</keyword>
<feature type="coiled-coil region" evidence="1">
    <location>
        <begin position="62"/>
        <end position="89"/>
    </location>
</feature>
<dbReference type="SUPFAM" id="SSF46689">
    <property type="entry name" value="Homeodomain-like"/>
    <property type="match status" value="1"/>
</dbReference>
<proteinExistence type="predicted"/>
<keyword evidence="3" id="KW-1185">Reference proteome</keyword>
<name>A0A1I1C051_9BACT</name>
<accession>A0A1I1C051</accession>
<dbReference type="STRING" id="237018.SAMN04489723_11983"/>